<evidence type="ECO:0000313" key="1">
    <source>
        <dbReference type="EMBL" id="KAI8675594.1"/>
    </source>
</evidence>
<proteinExistence type="predicted"/>
<reference evidence="1" key="1">
    <citation type="submission" date="2022-06" db="EMBL/GenBank/DDBJ databases">
        <title>Fusarium solani species complex genomes reveal bases of compartmentalisation and animal pathogenesis.</title>
        <authorList>
            <person name="Tsai I.J."/>
        </authorList>
    </citation>
    <scope>NUCLEOTIDE SEQUENCE</scope>
    <source>
        <strain evidence="1">Fu6.1</strain>
    </source>
</reference>
<keyword evidence="2" id="KW-1185">Reference proteome</keyword>
<accession>A0ACC0R6R9</accession>
<comment type="caution">
    <text evidence="1">The sequence shown here is derived from an EMBL/GenBank/DDBJ whole genome shotgun (WGS) entry which is preliminary data.</text>
</comment>
<protein>
    <submittedName>
        <fullName evidence="1">Zn(2)-C6 fungal-type domain-containing protein</fullName>
    </submittedName>
</protein>
<dbReference type="EMBL" id="CM046505">
    <property type="protein sequence ID" value="KAI8675594.1"/>
    <property type="molecule type" value="Genomic_DNA"/>
</dbReference>
<evidence type="ECO:0000313" key="2">
    <source>
        <dbReference type="Proteomes" id="UP001065298"/>
    </source>
</evidence>
<dbReference type="Proteomes" id="UP001065298">
    <property type="component" value="Chromosome 3"/>
</dbReference>
<sequence>MVTSPTKGCAYSPLRTPRASSLRSIDTALRYPTLLRVRNMASRQPACDPCRRAKLACDHTRPVCSRCRSQQKQGLCTYRVSPFKRKRASASSPQPQESRPSRRRSSQDVTPTRTSSQTPVTNKTYLYPNPGHIGRSSHVAIFNQIFPDQSDESPTAATGHSGSPNSVSPEGPSLDDNPLARKGAGLLKKLLESYSLSSMERFVSFWIEKGVNLPLAEPFVALCAQISNYSCLSTFEGPDWHFRMAQKMLANTTRPLEYDGNTGFSEYVAQFTGENTRWETLGLFLSAVLRALIEIPFFPTLYTTEDSQRDLKNKLLALVGCSLDVCLSLDCLNDLQHVIQYENTITYTYTSGDQSFFLYRRLGDVMASVFALGYHEDLDAKSDTPQFLIQLRKAAFARIYSADKNGSLFLGRPPRLSKRFSCFQLPDSRLPLDCTTATLEPIGTREWDPESVMNYRAETRWSALCAFVKEEVMELMFDNSRTDCRQKIEALQEMADSQWNALPPHFRLSTSIKQHSDAPFERDFVASTRLNYLHTTFLIRRLALDRLSEPAAPLIEVSIEMLKLAVEVMVLREELSNSGTRLTWKIAHYGLPAAGIIIMAMLNQHPTPQCLRISRSRVLQDLAVLVAEVERGTVVKAEDPNYAILSKATQTIQRFLDFIHSEQPIEAAPPQLSEQLHPDAPWGQQLGQDLESEFSFWQGIADHPSLYTQYLLPSGELPGEPSNMPGPEET</sequence>
<organism evidence="1 2">
    <name type="scientific">Fusarium keratoplasticum</name>
    <dbReference type="NCBI Taxonomy" id="1328300"/>
    <lineage>
        <taxon>Eukaryota</taxon>
        <taxon>Fungi</taxon>
        <taxon>Dikarya</taxon>
        <taxon>Ascomycota</taxon>
        <taxon>Pezizomycotina</taxon>
        <taxon>Sordariomycetes</taxon>
        <taxon>Hypocreomycetidae</taxon>
        <taxon>Hypocreales</taxon>
        <taxon>Nectriaceae</taxon>
        <taxon>Fusarium</taxon>
        <taxon>Fusarium solani species complex</taxon>
    </lineage>
</organism>
<name>A0ACC0R6R9_9HYPO</name>
<gene>
    <name evidence="1" type="ORF">NCS57_00461100</name>
</gene>